<organism evidence="1 2">
    <name type="scientific">Portunus trituberculatus</name>
    <name type="common">Swimming crab</name>
    <name type="synonym">Neptunus trituberculatus</name>
    <dbReference type="NCBI Taxonomy" id="210409"/>
    <lineage>
        <taxon>Eukaryota</taxon>
        <taxon>Metazoa</taxon>
        <taxon>Ecdysozoa</taxon>
        <taxon>Arthropoda</taxon>
        <taxon>Crustacea</taxon>
        <taxon>Multicrustacea</taxon>
        <taxon>Malacostraca</taxon>
        <taxon>Eumalacostraca</taxon>
        <taxon>Eucarida</taxon>
        <taxon>Decapoda</taxon>
        <taxon>Pleocyemata</taxon>
        <taxon>Brachyura</taxon>
        <taxon>Eubrachyura</taxon>
        <taxon>Portunoidea</taxon>
        <taxon>Portunidae</taxon>
        <taxon>Portuninae</taxon>
        <taxon>Portunus</taxon>
    </lineage>
</organism>
<gene>
    <name evidence="1" type="ORF">E2C01_080634</name>
</gene>
<dbReference type="Proteomes" id="UP000324222">
    <property type="component" value="Unassembled WGS sequence"/>
</dbReference>
<name>A0A5B7IVX1_PORTR</name>
<accession>A0A5B7IVX1</accession>
<reference evidence="1 2" key="1">
    <citation type="submission" date="2019-05" db="EMBL/GenBank/DDBJ databases">
        <title>Another draft genome of Portunus trituberculatus and its Hox gene families provides insights of decapod evolution.</title>
        <authorList>
            <person name="Jeong J.-H."/>
            <person name="Song I."/>
            <person name="Kim S."/>
            <person name="Choi T."/>
            <person name="Kim D."/>
            <person name="Ryu S."/>
            <person name="Kim W."/>
        </authorList>
    </citation>
    <scope>NUCLEOTIDE SEQUENCE [LARGE SCALE GENOMIC DNA]</scope>
    <source>
        <tissue evidence="1">Muscle</tissue>
    </source>
</reference>
<dbReference type="EMBL" id="VSRR010069736">
    <property type="protein sequence ID" value="MPC85836.1"/>
    <property type="molecule type" value="Genomic_DNA"/>
</dbReference>
<comment type="caution">
    <text evidence="1">The sequence shown here is derived from an EMBL/GenBank/DDBJ whole genome shotgun (WGS) entry which is preliminary data.</text>
</comment>
<evidence type="ECO:0000313" key="2">
    <source>
        <dbReference type="Proteomes" id="UP000324222"/>
    </source>
</evidence>
<proteinExistence type="predicted"/>
<sequence length="72" mass="7967">MQEYLVYISGRDEAVWMAPNIASLKQMTMASWCGRARASSPFLQEISLHASGSGRDDKHLNIHLPGAAGSYW</sequence>
<evidence type="ECO:0000313" key="1">
    <source>
        <dbReference type="EMBL" id="MPC85836.1"/>
    </source>
</evidence>
<keyword evidence="2" id="KW-1185">Reference proteome</keyword>
<dbReference type="AlphaFoldDB" id="A0A5B7IVX1"/>
<protein>
    <submittedName>
        <fullName evidence="1">Uncharacterized protein</fullName>
    </submittedName>
</protein>